<dbReference type="RefSeq" id="WP_024484811.1">
    <property type="nucleotide sequence ID" value="NZ_CAMFLQ010000001.1"/>
</dbReference>
<organism evidence="1 2">
    <name type="scientific">Serratia fonticola</name>
    <dbReference type="NCBI Taxonomy" id="47917"/>
    <lineage>
        <taxon>Bacteria</taxon>
        <taxon>Pseudomonadati</taxon>
        <taxon>Pseudomonadota</taxon>
        <taxon>Gammaproteobacteria</taxon>
        <taxon>Enterobacterales</taxon>
        <taxon>Yersiniaceae</taxon>
        <taxon>Serratia</taxon>
    </lineage>
</organism>
<proteinExistence type="predicted"/>
<dbReference type="GeneID" id="30321477"/>
<dbReference type="AlphaFoldDB" id="A0A0F7HCV5"/>
<dbReference type="KEGG" id="sfw:WN53_14985"/>
<name>A0A0F7HCV5_SERFO</name>
<sequence length="179" mass="20685">MSNIKTKNIIISTVLVTAVLVLYAIYTVFSYQNNRVDEPIYNYGCRGNISVESIYNDKLVTMNANVYFSFLNSHNIIYAISGTATMYNEKNEVIKKQTILRNIYYSYRVESVRQHTYTLNSERIDVNAIDNIDNNFASLVMFDSMFKVGYNDIVVIKPKTENTILISNNQSPFMMCVYH</sequence>
<evidence type="ECO:0000313" key="2">
    <source>
        <dbReference type="Proteomes" id="UP000270487"/>
    </source>
</evidence>
<gene>
    <name evidence="1" type="ORF">NCTC13193_01486</name>
</gene>
<dbReference type="Proteomes" id="UP000270487">
    <property type="component" value="Chromosome"/>
</dbReference>
<evidence type="ECO:0000313" key="1">
    <source>
        <dbReference type="EMBL" id="VEI65997.1"/>
    </source>
</evidence>
<protein>
    <submittedName>
        <fullName evidence="1">Uncharacterized protein</fullName>
    </submittedName>
</protein>
<reference evidence="1 2" key="1">
    <citation type="submission" date="2018-12" db="EMBL/GenBank/DDBJ databases">
        <authorList>
            <consortium name="Pathogen Informatics"/>
        </authorList>
    </citation>
    <scope>NUCLEOTIDE SEQUENCE [LARGE SCALE GENOMIC DNA]</scope>
    <source>
        <strain evidence="1 2">NCTC13193</strain>
    </source>
</reference>
<dbReference type="EMBL" id="LR134492">
    <property type="protein sequence ID" value="VEI65997.1"/>
    <property type="molecule type" value="Genomic_DNA"/>
</dbReference>
<accession>A0A0F7HCV5</accession>